<dbReference type="AlphaFoldDB" id="A0A0L0DVX2"/>
<protein>
    <submittedName>
        <fullName evidence="1">Uncharacterized protein</fullName>
    </submittedName>
</protein>
<dbReference type="Proteomes" id="UP000054408">
    <property type="component" value="Unassembled WGS sequence"/>
</dbReference>
<reference evidence="1 2" key="1">
    <citation type="submission" date="2010-05" db="EMBL/GenBank/DDBJ databases">
        <title>The Genome Sequence of Thecamonas trahens ATCC 50062.</title>
        <authorList>
            <consortium name="The Broad Institute Genome Sequencing Platform"/>
            <person name="Russ C."/>
            <person name="Cuomo C."/>
            <person name="Shea T."/>
            <person name="Young S.K."/>
            <person name="Zeng Q."/>
            <person name="Koehrsen M."/>
            <person name="Haas B."/>
            <person name="Borodovsky M."/>
            <person name="Guigo R."/>
            <person name="Alvarado L."/>
            <person name="Berlin A."/>
            <person name="Bochicchio J."/>
            <person name="Borenstein D."/>
            <person name="Chapman S."/>
            <person name="Chen Z."/>
            <person name="Freedman E."/>
            <person name="Gellesch M."/>
            <person name="Goldberg J."/>
            <person name="Griggs A."/>
            <person name="Gujja S."/>
            <person name="Heilman E."/>
            <person name="Heiman D."/>
            <person name="Hepburn T."/>
            <person name="Howarth C."/>
            <person name="Jen D."/>
            <person name="Larson L."/>
            <person name="Mehta T."/>
            <person name="Park D."/>
            <person name="Pearson M."/>
            <person name="Roberts A."/>
            <person name="Saif S."/>
            <person name="Shenoy N."/>
            <person name="Sisk P."/>
            <person name="Stolte C."/>
            <person name="Sykes S."/>
            <person name="Thomson T."/>
            <person name="Walk T."/>
            <person name="White J."/>
            <person name="Yandava C."/>
            <person name="Burger G."/>
            <person name="Gray M.W."/>
            <person name="Holland P.W.H."/>
            <person name="King N."/>
            <person name="Lang F.B.F."/>
            <person name="Roger A.J."/>
            <person name="Ruiz-Trillo I."/>
            <person name="Lander E."/>
            <person name="Nusbaum C."/>
        </authorList>
    </citation>
    <scope>NUCLEOTIDE SEQUENCE [LARGE SCALE GENOMIC DNA]</scope>
    <source>
        <strain evidence="1 2">ATCC 50062</strain>
    </source>
</reference>
<proteinExistence type="predicted"/>
<dbReference type="EMBL" id="GL349519">
    <property type="protein sequence ID" value="KNC56226.1"/>
    <property type="molecule type" value="Genomic_DNA"/>
</dbReference>
<name>A0A0L0DVX2_THETB</name>
<dbReference type="RefSeq" id="XP_013752654.1">
    <property type="nucleotide sequence ID" value="XM_013897200.1"/>
</dbReference>
<gene>
    <name evidence="1" type="ORF">AMSG_11489</name>
</gene>
<organism evidence="1 2">
    <name type="scientific">Thecamonas trahens ATCC 50062</name>
    <dbReference type="NCBI Taxonomy" id="461836"/>
    <lineage>
        <taxon>Eukaryota</taxon>
        <taxon>Apusozoa</taxon>
        <taxon>Apusomonadida</taxon>
        <taxon>Apusomonadidae</taxon>
        <taxon>Thecamonas</taxon>
    </lineage>
</organism>
<evidence type="ECO:0000313" key="2">
    <source>
        <dbReference type="Proteomes" id="UP000054408"/>
    </source>
</evidence>
<dbReference type="GeneID" id="25569429"/>
<keyword evidence="2" id="KW-1185">Reference proteome</keyword>
<accession>A0A0L0DVX2</accession>
<sequence>MVETMLASRLQQPVEPPWPTQLDPDYLVTQAEGVAGAFTLCDRCFRGPVLVAFGAEYKLEASAAAGTSARIDIPPVALPLFGPRSSTAKDLSGGWASLPGDRFRETNKRQVRQLARKPDATPVLIGTHALIFLRNALDSVPYVTSESRARTFGWLANKWVDEATGARPFAMSGFGKWFKEHSRSP</sequence>
<evidence type="ECO:0000313" key="1">
    <source>
        <dbReference type="EMBL" id="KNC56226.1"/>
    </source>
</evidence>